<dbReference type="SUPFAM" id="SSF52172">
    <property type="entry name" value="CheY-like"/>
    <property type="match status" value="1"/>
</dbReference>
<name>A0A7C3ZUG3_9CYAN</name>
<dbReference type="SMART" id="SM00448">
    <property type="entry name" value="REC"/>
    <property type="match status" value="1"/>
</dbReference>
<dbReference type="PANTHER" id="PTHR48111">
    <property type="entry name" value="REGULATOR OF RPOS"/>
    <property type="match status" value="1"/>
</dbReference>
<evidence type="ECO:0000256" key="5">
    <source>
        <dbReference type="ARBA" id="ARBA00023163"/>
    </source>
</evidence>
<dbReference type="InterPro" id="IPR011006">
    <property type="entry name" value="CheY-like_superfamily"/>
</dbReference>
<gene>
    <name evidence="9" type="ORF">ENR15_03835</name>
</gene>
<dbReference type="Gene3D" id="3.40.50.2300">
    <property type="match status" value="1"/>
</dbReference>
<evidence type="ECO:0000259" key="8">
    <source>
        <dbReference type="PROSITE" id="PS50110"/>
    </source>
</evidence>
<feature type="domain" description="HTH luxR-type" evidence="7">
    <location>
        <begin position="154"/>
        <end position="219"/>
    </location>
</feature>
<dbReference type="GO" id="GO:0000976">
    <property type="term" value="F:transcription cis-regulatory region binding"/>
    <property type="evidence" value="ECO:0007669"/>
    <property type="project" value="TreeGrafter"/>
</dbReference>
<proteinExistence type="predicted"/>
<dbReference type="PRINTS" id="PR00038">
    <property type="entry name" value="HTHLUXR"/>
</dbReference>
<dbReference type="InterPro" id="IPR036388">
    <property type="entry name" value="WH-like_DNA-bd_sf"/>
</dbReference>
<dbReference type="PROSITE" id="PS50043">
    <property type="entry name" value="HTH_LUXR_2"/>
    <property type="match status" value="1"/>
</dbReference>
<keyword evidence="5" id="KW-0804">Transcription</keyword>
<evidence type="ECO:0000256" key="3">
    <source>
        <dbReference type="ARBA" id="ARBA00023015"/>
    </source>
</evidence>
<dbReference type="PROSITE" id="PS50110">
    <property type="entry name" value="RESPONSE_REGULATORY"/>
    <property type="match status" value="1"/>
</dbReference>
<dbReference type="GO" id="GO:0000156">
    <property type="term" value="F:phosphorelay response regulator activity"/>
    <property type="evidence" value="ECO:0007669"/>
    <property type="project" value="TreeGrafter"/>
</dbReference>
<evidence type="ECO:0000256" key="4">
    <source>
        <dbReference type="ARBA" id="ARBA00023125"/>
    </source>
</evidence>
<sequence>MKKILLVDDDFNLRQSIKEYLETVGYAVVEAESGQSGLEVFEEESPSLVISDVSMPDLNGLEFCRCLRSKRVGQLVPFIFLSGLRELDTRIKGHQMGADDYLVKPFVMQELLFKIEALLNRYQLIHEEVSRLLQFVILGNQAEAKNHHHMDLPHSEPPLTLTPAEERVFWEVAKGLSNKEIADSLFISENTVSSHVSKILRKLNLKNRYAIISLALERGWQHG</sequence>
<dbReference type="AlphaFoldDB" id="A0A7C3ZUG3"/>
<dbReference type="GO" id="GO:0005829">
    <property type="term" value="C:cytosol"/>
    <property type="evidence" value="ECO:0007669"/>
    <property type="project" value="TreeGrafter"/>
</dbReference>
<dbReference type="GO" id="GO:0032993">
    <property type="term" value="C:protein-DNA complex"/>
    <property type="evidence" value="ECO:0007669"/>
    <property type="project" value="TreeGrafter"/>
</dbReference>
<feature type="domain" description="Response regulatory" evidence="8">
    <location>
        <begin position="3"/>
        <end position="119"/>
    </location>
</feature>
<dbReference type="InterPro" id="IPR001789">
    <property type="entry name" value="Sig_transdc_resp-reg_receiver"/>
</dbReference>
<evidence type="ECO:0000259" key="7">
    <source>
        <dbReference type="PROSITE" id="PS50043"/>
    </source>
</evidence>
<keyword evidence="2" id="KW-0902">Two-component regulatory system</keyword>
<accession>A0A7C3ZUG3</accession>
<evidence type="ECO:0000256" key="2">
    <source>
        <dbReference type="ARBA" id="ARBA00023012"/>
    </source>
</evidence>
<dbReference type="InterPro" id="IPR039420">
    <property type="entry name" value="WalR-like"/>
</dbReference>
<dbReference type="EMBL" id="DSPX01000039">
    <property type="protein sequence ID" value="HGF99807.1"/>
    <property type="molecule type" value="Genomic_DNA"/>
</dbReference>
<dbReference type="SMART" id="SM00421">
    <property type="entry name" value="HTH_LUXR"/>
    <property type="match status" value="1"/>
</dbReference>
<dbReference type="SUPFAM" id="SSF46894">
    <property type="entry name" value="C-terminal effector domain of the bipartite response regulators"/>
    <property type="match status" value="1"/>
</dbReference>
<keyword evidence="1 6" id="KW-0597">Phosphoprotein</keyword>
<organism evidence="9">
    <name type="scientific">Planktothricoides sp. SpSt-374</name>
    <dbReference type="NCBI Taxonomy" id="2282167"/>
    <lineage>
        <taxon>Bacteria</taxon>
        <taxon>Bacillati</taxon>
        <taxon>Cyanobacteriota</taxon>
        <taxon>Cyanophyceae</taxon>
        <taxon>Oscillatoriophycideae</taxon>
        <taxon>Oscillatoriales</taxon>
        <taxon>Oscillatoriaceae</taxon>
        <taxon>Planktothricoides</taxon>
    </lineage>
</organism>
<dbReference type="InterPro" id="IPR016032">
    <property type="entry name" value="Sig_transdc_resp-reg_C-effctor"/>
</dbReference>
<dbReference type="InterPro" id="IPR000792">
    <property type="entry name" value="Tscrpt_reg_LuxR_C"/>
</dbReference>
<dbReference type="CDD" id="cd17574">
    <property type="entry name" value="REC_OmpR"/>
    <property type="match status" value="1"/>
</dbReference>
<dbReference type="Pfam" id="PF00072">
    <property type="entry name" value="Response_reg"/>
    <property type="match status" value="1"/>
</dbReference>
<evidence type="ECO:0000313" key="9">
    <source>
        <dbReference type="EMBL" id="HGF99807.1"/>
    </source>
</evidence>
<dbReference type="Gene3D" id="1.10.10.10">
    <property type="entry name" value="Winged helix-like DNA-binding domain superfamily/Winged helix DNA-binding domain"/>
    <property type="match status" value="1"/>
</dbReference>
<dbReference type="PANTHER" id="PTHR48111:SF1">
    <property type="entry name" value="TWO-COMPONENT RESPONSE REGULATOR ORR33"/>
    <property type="match status" value="1"/>
</dbReference>
<evidence type="ECO:0000256" key="1">
    <source>
        <dbReference type="ARBA" id="ARBA00022553"/>
    </source>
</evidence>
<dbReference type="Pfam" id="PF00196">
    <property type="entry name" value="GerE"/>
    <property type="match status" value="1"/>
</dbReference>
<feature type="modified residue" description="4-aspartylphosphate" evidence="6">
    <location>
        <position position="52"/>
    </location>
</feature>
<evidence type="ECO:0000256" key="6">
    <source>
        <dbReference type="PROSITE-ProRule" id="PRU00169"/>
    </source>
</evidence>
<reference evidence="9" key="1">
    <citation type="journal article" date="2020" name="mSystems">
        <title>Genome- and Community-Level Interaction Insights into Carbon Utilization and Element Cycling Functions of Hydrothermarchaeota in Hydrothermal Sediment.</title>
        <authorList>
            <person name="Zhou Z."/>
            <person name="Liu Y."/>
            <person name="Xu W."/>
            <person name="Pan J."/>
            <person name="Luo Z.H."/>
            <person name="Li M."/>
        </authorList>
    </citation>
    <scope>NUCLEOTIDE SEQUENCE [LARGE SCALE GENOMIC DNA]</scope>
    <source>
        <strain evidence="9">SpSt-374</strain>
    </source>
</reference>
<dbReference type="GO" id="GO:0006355">
    <property type="term" value="P:regulation of DNA-templated transcription"/>
    <property type="evidence" value="ECO:0007669"/>
    <property type="project" value="InterPro"/>
</dbReference>
<keyword evidence="4" id="KW-0238">DNA-binding</keyword>
<protein>
    <submittedName>
        <fullName evidence="9">Response regulator transcription factor</fullName>
    </submittedName>
</protein>
<keyword evidence="3" id="KW-0805">Transcription regulation</keyword>
<comment type="caution">
    <text evidence="9">The sequence shown here is derived from an EMBL/GenBank/DDBJ whole genome shotgun (WGS) entry which is preliminary data.</text>
</comment>
<dbReference type="CDD" id="cd06170">
    <property type="entry name" value="LuxR_C_like"/>
    <property type="match status" value="1"/>
</dbReference>